<evidence type="ECO:0000256" key="5">
    <source>
        <dbReference type="ARBA" id="ARBA00023136"/>
    </source>
</evidence>
<keyword evidence="6" id="KW-0325">Glycoprotein</keyword>
<dbReference type="InterPro" id="IPR032675">
    <property type="entry name" value="LRR_dom_sf"/>
</dbReference>
<dbReference type="STRING" id="337451.A0A443PB19"/>
<evidence type="ECO:0000256" key="4">
    <source>
        <dbReference type="ARBA" id="ARBA00022989"/>
    </source>
</evidence>
<evidence type="ECO:0000256" key="2">
    <source>
        <dbReference type="ARBA" id="ARBA00022692"/>
    </source>
</evidence>
<dbReference type="PANTHER" id="PTHR48063:SF90">
    <property type="entry name" value="OS11G0565920 PROTEIN"/>
    <property type="match status" value="1"/>
</dbReference>
<sequence length="274" mass="30859">MVMHQEVVSKLKRSCLSGEINPSLVELKYLKHLDLSLNCFGGIGIPNFIGSFNQLRYLNLSSAGFGGRVPHDLGNLTSLRYLDLNHKMSLTVYVSDDVYCRVFMTDYNLHVTSLHWLSHLSSLQHLDMAGVNLSMATDWLLSINMLPSVVYLRLRDCSLVSIPVSLPHVNFTSLSTLDLSFNMLGPKIPTWLFNVSKMMSLKFSSNYFGDFVPTALGNLCKLQTLELWSNSFTGEINKFKESLMGCIRNSLEELDLGSNELNGHLPDWLGRFLI</sequence>
<dbReference type="Pfam" id="PF00560">
    <property type="entry name" value="LRR_1"/>
    <property type="match status" value="3"/>
</dbReference>
<reference evidence="7 8" key="1">
    <citation type="journal article" date="2019" name="Nat. Plants">
        <title>Stout camphor tree genome fills gaps in understanding of flowering plant genome evolution.</title>
        <authorList>
            <person name="Chaw S.M."/>
            <person name="Liu Y.C."/>
            <person name="Wu Y.W."/>
            <person name="Wang H.Y."/>
            <person name="Lin C.I."/>
            <person name="Wu C.S."/>
            <person name="Ke H.M."/>
            <person name="Chang L.Y."/>
            <person name="Hsu C.Y."/>
            <person name="Yang H.T."/>
            <person name="Sudianto E."/>
            <person name="Hsu M.H."/>
            <person name="Wu K.P."/>
            <person name="Wang L.N."/>
            <person name="Leebens-Mack J.H."/>
            <person name="Tsai I.J."/>
        </authorList>
    </citation>
    <scope>NUCLEOTIDE SEQUENCE [LARGE SCALE GENOMIC DNA]</scope>
    <source>
        <strain evidence="8">cv. Chaw 1501</strain>
        <tissue evidence="7">Young leaves</tissue>
    </source>
</reference>
<dbReference type="Pfam" id="PF13516">
    <property type="entry name" value="LRR_6"/>
    <property type="match status" value="1"/>
</dbReference>
<dbReference type="InterPro" id="IPR046956">
    <property type="entry name" value="RLP23-like"/>
</dbReference>
<protein>
    <submittedName>
        <fullName evidence="7">Leucine-rich repeat receptor protein kinase MSP1-like protein</fullName>
    </submittedName>
</protein>
<evidence type="ECO:0000256" key="6">
    <source>
        <dbReference type="ARBA" id="ARBA00023180"/>
    </source>
</evidence>
<dbReference type="GO" id="GO:0016301">
    <property type="term" value="F:kinase activity"/>
    <property type="evidence" value="ECO:0007669"/>
    <property type="project" value="UniProtKB-KW"/>
</dbReference>
<dbReference type="PANTHER" id="PTHR48063">
    <property type="entry name" value="LRR RECEPTOR-LIKE KINASE"/>
    <property type="match status" value="1"/>
</dbReference>
<dbReference type="InterPro" id="IPR001611">
    <property type="entry name" value="Leu-rich_rpt"/>
</dbReference>
<evidence type="ECO:0000313" key="7">
    <source>
        <dbReference type="EMBL" id="RWR87975.1"/>
    </source>
</evidence>
<dbReference type="Gene3D" id="3.80.10.10">
    <property type="entry name" value="Ribonuclease Inhibitor"/>
    <property type="match status" value="2"/>
</dbReference>
<evidence type="ECO:0000256" key="1">
    <source>
        <dbReference type="ARBA" id="ARBA00004479"/>
    </source>
</evidence>
<keyword evidence="8" id="KW-1185">Reference proteome</keyword>
<dbReference type="Proteomes" id="UP000283530">
    <property type="component" value="Unassembled WGS sequence"/>
</dbReference>
<gene>
    <name evidence="7" type="ORF">CKAN_01694500</name>
</gene>
<keyword evidence="3" id="KW-0732">Signal</keyword>
<organism evidence="7 8">
    <name type="scientific">Cinnamomum micranthum f. kanehirae</name>
    <dbReference type="NCBI Taxonomy" id="337451"/>
    <lineage>
        <taxon>Eukaryota</taxon>
        <taxon>Viridiplantae</taxon>
        <taxon>Streptophyta</taxon>
        <taxon>Embryophyta</taxon>
        <taxon>Tracheophyta</taxon>
        <taxon>Spermatophyta</taxon>
        <taxon>Magnoliopsida</taxon>
        <taxon>Magnoliidae</taxon>
        <taxon>Laurales</taxon>
        <taxon>Lauraceae</taxon>
        <taxon>Cinnamomum</taxon>
    </lineage>
</organism>
<keyword evidence="7" id="KW-0808">Transferase</keyword>
<dbReference type="AlphaFoldDB" id="A0A443PB19"/>
<proteinExistence type="predicted"/>
<keyword evidence="7" id="KW-0675">Receptor</keyword>
<evidence type="ECO:0000313" key="8">
    <source>
        <dbReference type="Proteomes" id="UP000283530"/>
    </source>
</evidence>
<keyword evidence="5" id="KW-0472">Membrane</keyword>
<keyword evidence="7" id="KW-0418">Kinase</keyword>
<dbReference type="SUPFAM" id="SSF52058">
    <property type="entry name" value="L domain-like"/>
    <property type="match status" value="1"/>
</dbReference>
<evidence type="ECO:0000256" key="3">
    <source>
        <dbReference type="ARBA" id="ARBA00022729"/>
    </source>
</evidence>
<dbReference type="GO" id="GO:0016020">
    <property type="term" value="C:membrane"/>
    <property type="evidence" value="ECO:0007669"/>
    <property type="project" value="UniProtKB-SubCell"/>
</dbReference>
<dbReference type="OrthoDB" id="1907415at2759"/>
<comment type="subcellular location">
    <subcellularLocation>
        <location evidence="1">Membrane</location>
        <topology evidence="1">Single-pass type I membrane protein</topology>
    </subcellularLocation>
</comment>
<comment type="caution">
    <text evidence="7">The sequence shown here is derived from an EMBL/GenBank/DDBJ whole genome shotgun (WGS) entry which is preliminary data.</text>
</comment>
<name>A0A443PB19_9MAGN</name>
<accession>A0A443PB19</accession>
<keyword evidence="2" id="KW-0812">Transmembrane</keyword>
<dbReference type="EMBL" id="QPKB01000006">
    <property type="protein sequence ID" value="RWR87975.1"/>
    <property type="molecule type" value="Genomic_DNA"/>
</dbReference>
<keyword evidence="4" id="KW-1133">Transmembrane helix</keyword>